<dbReference type="PANTHER" id="PTHR12159">
    <property type="entry name" value="G/T AND G/U MISMATCH-SPECIFIC DNA GLYCOSYLASE"/>
    <property type="match status" value="1"/>
</dbReference>
<organism evidence="5 6">
    <name type="scientific">Desulfosporosinus nitroreducens</name>
    <dbReference type="NCBI Taxonomy" id="2018668"/>
    <lineage>
        <taxon>Bacteria</taxon>
        <taxon>Bacillati</taxon>
        <taxon>Bacillota</taxon>
        <taxon>Clostridia</taxon>
        <taxon>Eubacteriales</taxon>
        <taxon>Desulfitobacteriaceae</taxon>
        <taxon>Desulfosporosinus</taxon>
    </lineage>
</organism>
<comment type="caution">
    <text evidence="5">The sequence shown here is derived from an EMBL/GenBank/DDBJ whole genome shotgun (WGS) entry which is preliminary data.</text>
</comment>
<dbReference type="InterPro" id="IPR015637">
    <property type="entry name" value="MUG/TDG"/>
</dbReference>
<dbReference type="SUPFAM" id="SSF52141">
    <property type="entry name" value="Uracil-DNA glycosylase-like"/>
    <property type="match status" value="1"/>
</dbReference>
<evidence type="ECO:0000256" key="1">
    <source>
        <dbReference type="ARBA" id="ARBA00022763"/>
    </source>
</evidence>
<dbReference type="Pfam" id="PF03167">
    <property type="entry name" value="UDG"/>
    <property type="match status" value="1"/>
</dbReference>
<keyword evidence="3" id="KW-0234">DNA repair</keyword>
<dbReference type="InterPro" id="IPR036895">
    <property type="entry name" value="Uracil-DNA_glycosylase-like_sf"/>
</dbReference>
<dbReference type="PANTHER" id="PTHR12159:SF9">
    <property type="entry name" value="G_T MISMATCH-SPECIFIC THYMINE DNA GLYCOSYLASE"/>
    <property type="match status" value="1"/>
</dbReference>
<dbReference type="RefSeq" id="WP_301998354.1">
    <property type="nucleotide sequence ID" value="NZ_JAMJEV010000003.1"/>
</dbReference>
<keyword evidence="6" id="KW-1185">Reference proteome</keyword>
<sequence length="58" mass="6390">MLPDVLKNDLNIVFCGTAIGNQSAANNAYYAHSGNKFWSILNQIDLTPTKVNPHDCKL</sequence>
<dbReference type="EMBL" id="JAMJEV010000003">
    <property type="protein sequence ID" value="MDO0822085.1"/>
    <property type="molecule type" value="Genomic_DNA"/>
</dbReference>
<evidence type="ECO:0000256" key="2">
    <source>
        <dbReference type="ARBA" id="ARBA00022801"/>
    </source>
</evidence>
<feature type="domain" description="Uracil-DNA glycosylase-like" evidence="4">
    <location>
        <begin position="4"/>
        <end position="50"/>
    </location>
</feature>
<evidence type="ECO:0000256" key="3">
    <source>
        <dbReference type="ARBA" id="ARBA00023204"/>
    </source>
</evidence>
<keyword evidence="1" id="KW-0227">DNA damage</keyword>
<dbReference type="Proteomes" id="UP001176021">
    <property type="component" value="Unassembled WGS sequence"/>
</dbReference>
<gene>
    <name evidence="5" type="ORF">M8H41_04320</name>
</gene>
<dbReference type="Gene3D" id="3.40.470.10">
    <property type="entry name" value="Uracil-DNA glycosylase-like domain"/>
    <property type="match status" value="1"/>
</dbReference>
<dbReference type="InterPro" id="IPR005122">
    <property type="entry name" value="Uracil-DNA_glycosylase-like"/>
</dbReference>
<proteinExistence type="predicted"/>
<reference evidence="5" key="1">
    <citation type="submission" date="2022-05" db="EMBL/GenBank/DDBJ databases">
        <title>Expanded diversity of anoxic marine methylotrophy in a Black Sea sulfate reducing microorganism.</title>
        <authorList>
            <person name="Fischer P.Q."/>
            <person name="Stams A.J.M."/>
            <person name="Villanueva L."/>
            <person name="Sousa D.Z."/>
        </authorList>
    </citation>
    <scope>NUCLEOTIDE SEQUENCE</scope>
    <source>
        <strain evidence="5">P130</strain>
    </source>
</reference>
<name>A0ABT8QLT0_9FIRM</name>
<keyword evidence="2" id="KW-0378">Hydrolase</keyword>
<evidence type="ECO:0000313" key="6">
    <source>
        <dbReference type="Proteomes" id="UP001176021"/>
    </source>
</evidence>
<accession>A0ABT8QLT0</accession>
<protein>
    <recommendedName>
        <fullName evidence="4">Uracil-DNA glycosylase-like domain-containing protein</fullName>
    </recommendedName>
</protein>
<evidence type="ECO:0000259" key="4">
    <source>
        <dbReference type="Pfam" id="PF03167"/>
    </source>
</evidence>
<evidence type="ECO:0000313" key="5">
    <source>
        <dbReference type="EMBL" id="MDO0822085.1"/>
    </source>
</evidence>